<sequence length="89" mass="10174">MFLLLSIAISPVFAGTSEPTLIRIIRFTYFSHRSFCYGIHRPLKVLPTVNSDGLHDEWSGASREGARDHLVPAKQLVLDPYYHEYELPD</sequence>
<comment type="caution">
    <text evidence="1">The sequence shown here is derived from an EMBL/GenBank/DDBJ whole genome shotgun (WGS) entry which is preliminary data.</text>
</comment>
<dbReference type="EMBL" id="CANTFK010000990">
    <property type="protein sequence ID" value="CAI5739689.1"/>
    <property type="molecule type" value="Genomic_DNA"/>
</dbReference>
<reference evidence="1" key="1">
    <citation type="submission" date="2022-12" db="EMBL/GenBank/DDBJ databases">
        <authorList>
            <person name="Webb A."/>
        </authorList>
    </citation>
    <scope>NUCLEOTIDE SEQUENCE</scope>
    <source>
        <strain evidence="1">Pf2</strain>
    </source>
</reference>
<organism evidence="1 2">
    <name type="scientific">Peronospora farinosa</name>
    <dbReference type="NCBI Taxonomy" id="134698"/>
    <lineage>
        <taxon>Eukaryota</taxon>
        <taxon>Sar</taxon>
        <taxon>Stramenopiles</taxon>
        <taxon>Oomycota</taxon>
        <taxon>Peronosporomycetes</taxon>
        <taxon>Peronosporales</taxon>
        <taxon>Peronosporaceae</taxon>
        <taxon>Peronospora</taxon>
    </lineage>
</organism>
<evidence type="ECO:0000313" key="1">
    <source>
        <dbReference type="EMBL" id="CAI5739689.1"/>
    </source>
</evidence>
<gene>
    <name evidence="1" type="ORF">PFR002_LOCUS9042</name>
</gene>
<evidence type="ECO:0000313" key="2">
    <source>
        <dbReference type="Proteomes" id="UP001159659"/>
    </source>
</evidence>
<proteinExistence type="predicted"/>
<dbReference type="Proteomes" id="UP001159659">
    <property type="component" value="Unassembled WGS sequence"/>
</dbReference>
<name>A0AAV0UYC2_9STRA</name>
<accession>A0AAV0UYC2</accession>
<dbReference type="AlphaFoldDB" id="A0AAV0UYC2"/>
<protein>
    <submittedName>
        <fullName evidence="1">Uncharacterized protein</fullName>
    </submittedName>
</protein>